<keyword evidence="5 6" id="KW-0472">Membrane</keyword>
<feature type="transmembrane region" description="Helical" evidence="6">
    <location>
        <begin position="615"/>
        <end position="633"/>
    </location>
</feature>
<evidence type="ECO:0000256" key="6">
    <source>
        <dbReference type="PIRNR" id="PIRNR018968"/>
    </source>
</evidence>
<feature type="transmembrane region" description="Helical" evidence="6">
    <location>
        <begin position="103"/>
        <end position="126"/>
    </location>
</feature>
<organism evidence="8 9">
    <name type="scientific">Lysinibacillus louembei</name>
    <dbReference type="NCBI Taxonomy" id="1470088"/>
    <lineage>
        <taxon>Bacteria</taxon>
        <taxon>Bacillati</taxon>
        <taxon>Bacillota</taxon>
        <taxon>Bacilli</taxon>
        <taxon>Bacillales</taxon>
        <taxon>Bacillaceae</taxon>
        <taxon>Lysinibacillus</taxon>
    </lineage>
</organism>
<evidence type="ECO:0000256" key="3">
    <source>
        <dbReference type="ARBA" id="ARBA00022692"/>
    </source>
</evidence>
<dbReference type="InterPro" id="IPR003838">
    <property type="entry name" value="ABC3_permease_C"/>
</dbReference>
<feature type="transmembrane region" description="Helical" evidence="6">
    <location>
        <begin position="146"/>
        <end position="174"/>
    </location>
</feature>
<evidence type="ECO:0000256" key="5">
    <source>
        <dbReference type="ARBA" id="ARBA00023136"/>
    </source>
</evidence>
<reference evidence="8 9" key="1">
    <citation type="submission" date="2023-09" db="EMBL/GenBank/DDBJ databases">
        <authorList>
            <person name="Page C.A."/>
            <person name="Perez-Diaz I.M."/>
        </authorList>
    </citation>
    <scope>NUCLEOTIDE SEQUENCE [LARGE SCALE GENOMIC DNA]</scope>
    <source>
        <strain evidence="8 9">Ll15</strain>
    </source>
</reference>
<keyword evidence="4 6" id="KW-1133">Transmembrane helix</keyword>
<gene>
    <name evidence="8" type="ORF">R6U77_09730</name>
</gene>
<comment type="subcellular location">
    <subcellularLocation>
        <location evidence="1 6">Cell membrane</location>
        <topology evidence="1 6">Multi-pass membrane protein</topology>
    </subcellularLocation>
</comment>
<dbReference type="PIRSF" id="PIRSF018968">
    <property type="entry name" value="ABC_permease_BceB"/>
    <property type="match status" value="1"/>
</dbReference>
<dbReference type="InterPro" id="IPR052536">
    <property type="entry name" value="ABC-4_Integral_Memb_Prot"/>
</dbReference>
<feature type="transmembrane region" description="Helical" evidence="6">
    <location>
        <begin position="516"/>
        <end position="543"/>
    </location>
</feature>
<evidence type="ECO:0000256" key="2">
    <source>
        <dbReference type="ARBA" id="ARBA00022475"/>
    </source>
</evidence>
<keyword evidence="9" id="KW-1185">Reference proteome</keyword>
<accession>A0ABZ0S084</accession>
<evidence type="ECO:0000313" key="8">
    <source>
        <dbReference type="EMBL" id="WPK13903.1"/>
    </source>
</evidence>
<dbReference type="RefSeq" id="WP_319838317.1">
    <property type="nucleotide sequence ID" value="NZ_CP137624.1"/>
</dbReference>
<dbReference type="PANTHER" id="PTHR46795">
    <property type="entry name" value="ABC TRANSPORTER PERMEASE-RELATED-RELATED"/>
    <property type="match status" value="1"/>
</dbReference>
<name>A0ABZ0S084_9BACI</name>
<evidence type="ECO:0000256" key="1">
    <source>
        <dbReference type="ARBA" id="ARBA00004651"/>
    </source>
</evidence>
<dbReference type="Pfam" id="PF02687">
    <property type="entry name" value="FtsX"/>
    <property type="match status" value="1"/>
</dbReference>
<evidence type="ECO:0000256" key="4">
    <source>
        <dbReference type="ARBA" id="ARBA00022989"/>
    </source>
</evidence>
<feature type="transmembrane region" description="Helical" evidence="6">
    <location>
        <begin position="226"/>
        <end position="249"/>
    </location>
</feature>
<feature type="transmembrane region" description="Helical" evidence="6">
    <location>
        <begin position="52"/>
        <end position="74"/>
    </location>
</feature>
<proteinExistence type="inferred from homology"/>
<dbReference type="InterPro" id="IPR027022">
    <property type="entry name" value="ABC_permease_BceB-typ"/>
</dbReference>
<dbReference type="Proteomes" id="UP001322664">
    <property type="component" value="Chromosome"/>
</dbReference>
<keyword evidence="6" id="KW-0813">Transport</keyword>
<protein>
    <submittedName>
        <fullName evidence="8">ABC transporter permease</fullName>
    </submittedName>
</protein>
<feature type="transmembrane region" description="Helical" evidence="6">
    <location>
        <begin position="281"/>
        <end position="302"/>
    </location>
</feature>
<evidence type="ECO:0000313" key="9">
    <source>
        <dbReference type="Proteomes" id="UP001322664"/>
    </source>
</evidence>
<dbReference type="EMBL" id="CP137624">
    <property type="protein sequence ID" value="WPK13903.1"/>
    <property type="molecule type" value="Genomic_DNA"/>
</dbReference>
<feature type="domain" description="ABC3 transporter permease C-terminal" evidence="7">
    <location>
        <begin position="62"/>
        <end position="176"/>
    </location>
</feature>
<feature type="transmembrane region" description="Helical" evidence="6">
    <location>
        <begin position="200"/>
        <end position="220"/>
    </location>
</feature>
<keyword evidence="3 6" id="KW-0812">Transmembrane</keyword>
<feature type="transmembrane region" description="Helical" evidence="6">
    <location>
        <begin position="20"/>
        <end position="40"/>
    </location>
</feature>
<comment type="similarity">
    <text evidence="6">Belongs to the ABC-4 integral membrane protein family.</text>
</comment>
<feature type="transmembrane region" description="Helical" evidence="6">
    <location>
        <begin position="581"/>
        <end position="603"/>
    </location>
</feature>
<evidence type="ECO:0000259" key="7">
    <source>
        <dbReference type="Pfam" id="PF02687"/>
    </source>
</evidence>
<keyword evidence="2 6" id="KW-1003">Cell membrane</keyword>
<sequence length="643" mass="74475">MTFQQFAYRNVFRNFRIYAAFFMASFFSVFVFFIYSMLMFHPASEQGFLGNVSLLGMLVAEIILMLFSWFFIFYSMKAFLEARSKEFAILLHLGMEKRQLSKLVFLETMLIGVISSFFGIVFGYAFSKFFFMIVREILYLDELPLYFSWEPFVLTLTVFMSAFVVISFISVLMTRETKLIDLLKGHQSVDVSNAYSKIRAWLGIFLVGFGYLLAIITTFVTLPIMLLVIPLIVTIGTYFIFTDTILAFIERIKKRKKVYWRKTRMLSLAEQGHIMYSNRKMFVVVTLVSTLAFLCVGVLSALSSYTAQYDKLNPLGIIYKGTVNNPYEVAHISSLRYELEEAGLSYNLARFVVKKQTSTHTSNSVEVFRASDINQLLFSYGYPMVRIGQGEAMFIAYSEDSIKELENKIVRTTLKENNIELVINSVYPKLIFPDAIISRNAIIVSDTDFEKITNPFEHANIVEPSYHLYAFDIANWADAANIGAELYYTVAEEYLKDRYTLPFYFENAGLNYSYILAAYSLFTLVGLLVVAVFLLAAGSFIYFKLYTSLEREKKQFDVLKRMGLTDNEQKRLITRYLFPQFFLPWGLALVHSMFAFLVLQSILKNVMHVSLGKEIIFAFSFIIMIQVIYFYLIRWRYIAHVRS</sequence>